<evidence type="ECO:0000313" key="2">
    <source>
        <dbReference type="Proteomes" id="UP000032611"/>
    </source>
</evidence>
<dbReference type="STRING" id="1486262.TM49_04675"/>
<proteinExistence type="predicted"/>
<sequence length="71" mass="7633">MSGFGCLPGALIDDAKIRDFGDGQILLPVWTRHSLSRLGILDISQTVPDQPADIEFIIENAGASFPVSMDC</sequence>
<organism evidence="1 2">
    <name type="scientific">Martelella endophytica</name>
    <dbReference type="NCBI Taxonomy" id="1486262"/>
    <lineage>
        <taxon>Bacteria</taxon>
        <taxon>Pseudomonadati</taxon>
        <taxon>Pseudomonadota</taxon>
        <taxon>Alphaproteobacteria</taxon>
        <taxon>Hyphomicrobiales</taxon>
        <taxon>Aurantimonadaceae</taxon>
        <taxon>Martelella</taxon>
    </lineage>
</organism>
<keyword evidence="2" id="KW-1185">Reference proteome</keyword>
<dbReference type="PATRIC" id="fig|1486262.3.peg.960"/>
<evidence type="ECO:0000313" key="1">
    <source>
        <dbReference type="EMBL" id="AJY45149.1"/>
    </source>
</evidence>
<reference evidence="1 2" key="1">
    <citation type="journal article" date="2015" name="Genome Announc.">
        <title>Complete genome sequence of Martelella endophytica YC6887, which has antifungal activity associated with a halophyte.</title>
        <authorList>
            <person name="Khan A."/>
            <person name="Khan H."/>
            <person name="Chung E.J."/>
            <person name="Hossain M.T."/>
            <person name="Chung Y.R."/>
        </authorList>
    </citation>
    <scope>NUCLEOTIDE SEQUENCE [LARGE SCALE GENOMIC DNA]</scope>
    <source>
        <strain evidence="1">YC6887</strain>
    </source>
</reference>
<dbReference type="KEGG" id="mey:TM49_04675"/>
<dbReference type="Proteomes" id="UP000032611">
    <property type="component" value="Chromosome"/>
</dbReference>
<protein>
    <submittedName>
        <fullName evidence="1">Uncharacterized protein</fullName>
    </submittedName>
</protein>
<dbReference type="AlphaFoldDB" id="A0A0D5LLS0"/>
<dbReference type="HOGENOM" id="CLU_2735259_0_0_5"/>
<name>A0A0D5LLS0_MAREN</name>
<accession>A0A0D5LLS0</accession>
<dbReference type="EMBL" id="CP010803">
    <property type="protein sequence ID" value="AJY45149.1"/>
    <property type="molecule type" value="Genomic_DNA"/>
</dbReference>
<gene>
    <name evidence="1" type="ORF">TM49_04675</name>
</gene>